<proteinExistence type="predicted"/>
<keyword evidence="2" id="KW-1185">Reference proteome</keyword>
<evidence type="ECO:0000313" key="2">
    <source>
        <dbReference type="Proteomes" id="UP000247702"/>
    </source>
</evidence>
<protein>
    <submittedName>
        <fullName evidence="1">Uncharacterized protein</fullName>
    </submittedName>
</protein>
<accession>A0A2Z6RWB1</accession>
<name>A0A2Z6RWB1_9GLOM</name>
<sequence length="146" mass="16738">MISRRWEKNYGDGRFGFIDILEIGDNETMKSNVLLELKYISLTGLYKGKYGSNTNPGFKEFDKFECRTDWSEITNLYFINLDICHTRSLHPRKTDLLVLRLSDGMEIVNTKVSGTPLKTAQTHTVDDIVAAKGIRTYNIQIIGDRL</sequence>
<dbReference type="EMBL" id="BEXD01003991">
    <property type="protein sequence ID" value="GBC05173.1"/>
    <property type="molecule type" value="Genomic_DNA"/>
</dbReference>
<comment type="caution">
    <text evidence="1">The sequence shown here is derived from an EMBL/GenBank/DDBJ whole genome shotgun (WGS) entry which is preliminary data.</text>
</comment>
<dbReference type="Proteomes" id="UP000247702">
    <property type="component" value="Unassembled WGS sequence"/>
</dbReference>
<evidence type="ECO:0000313" key="1">
    <source>
        <dbReference type="EMBL" id="GBC05173.1"/>
    </source>
</evidence>
<gene>
    <name evidence="1" type="ORF">RclHR1_06080002</name>
</gene>
<dbReference type="AlphaFoldDB" id="A0A2Z6RWB1"/>
<reference evidence="1 2" key="1">
    <citation type="submission" date="2017-11" db="EMBL/GenBank/DDBJ databases">
        <title>The genome of Rhizophagus clarus HR1 reveals common genetic basis of auxotrophy among arbuscular mycorrhizal fungi.</title>
        <authorList>
            <person name="Kobayashi Y."/>
        </authorList>
    </citation>
    <scope>NUCLEOTIDE SEQUENCE [LARGE SCALE GENOMIC DNA]</scope>
    <source>
        <strain evidence="1 2">HR1</strain>
    </source>
</reference>
<organism evidence="1 2">
    <name type="scientific">Rhizophagus clarus</name>
    <dbReference type="NCBI Taxonomy" id="94130"/>
    <lineage>
        <taxon>Eukaryota</taxon>
        <taxon>Fungi</taxon>
        <taxon>Fungi incertae sedis</taxon>
        <taxon>Mucoromycota</taxon>
        <taxon>Glomeromycotina</taxon>
        <taxon>Glomeromycetes</taxon>
        <taxon>Glomerales</taxon>
        <taxon>Glomeraceae</taxon>
        <taxon>Rhizophagus</taxon>
    </lineage>
</organism>